<accession>A0A2S2QBP4</accession>
<dbReference type="AlphaFoldDB" id="A0A2S2QBP4"/>
<proteinExistence type="predicted"/>
<sequence length="132" mass="15298">MNIIIMKTRMCKCDSLKKCKYVRQLQLLRVVHRRYFDDDDDEDWIPLCCRNNIALSGCRGGPVLLVLHVRVLSVSTRNSAGPDMANPVKVRFPRDDCRTFKKLAEQRVYMYIIKVSNTNVPTDRGCAHGRLR</sequence>
<protein>
    <submittedName>
        <fullName evidence="1">Uncharacterized protein</fullName>
    </submittedName>
</protein>
<name>A0A2S2QBP4_9HEMI</name>
<organism evidence="1">
    <name type="scientific">Sipha flava</name>
    <name type="common">yellow sugarcane aphid</name>
    <dbReference type="NCBI Taxonomy" id="143950"/>
    <lineage>
        <taxon>Eukaryota</taxon>
        <taxon>Metazoa</taxon>
        <taxon>Ecdysozoa</taxon>
        <taxon>Arthropoda</taxon>
        <taxon>Hexapoda</taxon>
        <taxon>Insecta</taxon>
        <taxon>Pterygota</taxon>
        <taxon>Neoptera</taxon>
        <taxon>Paraneoptera</taxon>
        <taxon>Hemiptera</taxon>
        <taxon>Sternorrhyncha</taxon>
        <taxon>Aphidomorpha</taxon>
        <taxon>Aphidoidea</taxon>
        <taxon>Aphididae</taxon>
        <taxon>Sipha</taxon>
    </lineage>
</organism>
<reference evidence="1" key="1">
    <citation type="submission" date="2018-04" db="EMBL/GenBank/DDBJ databases">
        <title>Transcriptome assembly of Sipha flava.</title>
        <authorList>
            <person name="Scully E.D."/>
            <person name="Geib S.M."/>
            <person name="Palmer N.A."/>
            <person name="Koch K."/>
            <person name="Bradshaw J."/>
            <person name="Heng-Moss T."/>
            <person name="Sarath G."/>
        </authorList>
    </citation>
    <scope>NUCLEOTIDE SEQUENCE</scope>
</reference>
<gene>
    <name evidence="1" type="ORF">g.8892</name>
</gene>
<evidence type="ECO:0000313" key="1">
    <source>
        <dbReference type="EMBL" id="MBY75061.1"/>
    </source>
</evidence>
<dbReference type="EMBL" id="GGMS01005858">
    <property type="protein sequence ID" value="MBY75061.1"/>
    <property type="molecule type" value="Transcribed_RNA"/>
</dbReference>